<dbReference type="Proteomes" id="UP001597036">
    <property type="component" value="Unassembled WGS sequence"/>
</dbReference>
<dbReference type="PANTHER" id="PTHR36456:SF1">
    <property type="entry name" value="UPF0232 PROTEIN SCO3875"/>
    <property type="match status" value="1"/>
</dbReference>
<dbReference type="Pfam" id="PF05258">
    <property type="entry name" value="DciA"/>
    <property type="match status" value="1"/>
</dbReference>
<keyword evidence="2" id="KW-1185">Reference proteome</keyword>
<name>A0ABW2Y7I4_9BIFI</name>
<evidence type="ECO:0000313" key="2">
    <source>
        <dbReference type="Proteomes" id="UP001597036"/>
    </source>
</evidence>
<evidence type="ECO:0000313" key="1">
    <source>
        <dbReference type="EMBL" id="MFD0704541.1"/>
    </source>
</evidence>
<proteinExistence type="predicted"/>
<dbReference type="EMBL" id="JBHTHQ010000012">
    <property type="protein sequence ID" value="MFD0704541.1"/>
    <property type="molecule type" value="Genomic_DNA"/>
</dbReference>
<accession>A0ABW2Y7I4</accession>
<protein>
    <submittedName>
        <fullName evidence="1">DciA family protein</fullName>
    </submittedName>
</protein>
<gene>
    <name evidence="1" type="ORF">ACFQY8_02090</name>
</gene>
<reference evidence="2" key="1">
    <citation type="journal article" date="2019" name="Int. J. Syst. Evol. Microbiol.">
        <title>The Global Catalogue of Microorganisms (GCM) 10K type strain sequencing project: providing services to taxonomists for standard genome sequencing and annotation.</title>
        <authorList>
            <consortium name="The Broad Institute Genomics Platform"/>
            <consortium name="The Broad Institute Genome Sequencing Center for Infectious Disease"/>
            <person name="Wu L."/>
            <person name="Ma J."/>
        </authorList>
    </citation>
    <scope>NUCLEOTIDE SEQUENCE [LARGE SCALE GENOMIC DNA]</scope>
    <source>
        <strain evidence="2">CCM 8604</strain>
    </source>
</reference>
<dbReference type="RefSeq" id="WP_377938123.1">
    <property type="nucleotide sequence ID" value="NZ_JBHTHQ010000012.1"/>
</dbReference>
<comment type="caution">
    <text evidence="1">The sequence shown here is derived from an EMBL/GenBank/DDBJ whole genome shotgun (WGS) entry which is preliminary data.</text>
</comment>
<dbReference type="PANTHER" id="PTHR36456">
    <property type="entry name" value="UPF0232 PROTEIN SCO3875"/>
    <property type="match status" value="1"/>
</dbReference>
<sequence>MTPPVTETCHLNQAALADTLFKPYAFRFAPRPDYDDRNDKAALSFGQPGREPLALGIALEAITGNPLWREKMTTAKLFGKWSDIVGENFARNSRVSSYMSGILTIQAQSPAWATQLSYMTEPIKTKIKEVIPSLDIQEIRITGPQPEPFKRKRY</sequence>
<organism evidence="1 2">
    <name type="scientific">Alloscardovia venturai</name>
    <dbReference type="NCBI Taxonomy" id="1769421"/>
    <lineage>
        <taxon>Bacteria</taxon>
        <taxon>Bacillati</taxon>
        <taxon>Actinomycetota</taxon>
        <taxon>Actinomycetes</taxon>
        <taxon>Bifidobacteriales</taxon>
        <taxon>Bifidobacteriaceae</taxon>
        <taxon>Alloscardovia</taxon>
    </lineage>
</organism>
<dbReference type="InterPro" id="IPR007922">
    <property type="entry name" value="DciA-like"/>
</dbReference>